<evidence type="ECO:0000256" key="2">
    <source>
        <dbReference type="ARBA" id="ARBA00023002"/>
    </source>
</evidence>
<dbReference type="STRING" id="370438.PTH_2423"/>
<dbReference type="GO" id="GO:0016491">
    <property type="term" value="F:oxidoreductase activity"/>
    <property type="evidence" value="ECO:0007669"/>
    <property type="project" value="UniProtKB-KW"/>
</dbReference>
<dbReference type="InterPro" id="IPR000415">
    <property type="entry name" value="Nitroreductase-like"/>
</dbReference>
<dbReference type="Gene3D" id="3.40.109.10">
    <property type="entry name" value="NADH Oxidase"/>
    <property type="match status" value="1"/>
</dbReference>
<proteinExistence type="inferred from homology"/>
<evidence type="ECO:0000313" key="4">
    <source>
        <dbReference type="EMBL" id="BAF60604.1"/>
    </source>
</evidence>
<evidence type="ECO:0000259" key="3">
    <source>
        <dbReference type="Pfam" id="PF00881"/>
    </source>
</evidence>
<keyword evidence="5" id="KW-1185">Reference proteome</keyword>
<dbReference type="SUPFAM" id="SSF55469">
    <property type="entry name" value="FMN-dependent nitroreductase-like"/>
    <property type="match status" value="1"/>
</dbReference>
<dbReference type="EMBL" id="AP009389">
    <property type="protein sequence ID" value="BAF60604.1"/>
    <property type="molecule type" value="Genomic_DNA"/>
</dbReference>
<dbReference type="HOGENOM" id="CLU_070764_7_0_9"/>
<dbReference type="Pfam" id="PF00881">
    <property type="entry name" value="Nitroreductase"/>
    <property type="match status" value="1"/>
</dbReference>
<sequence length="185" mass="20744">MTNETIEVIMRRRSIRDYKPDQIEEEKLQIILEAAKFAPNAGGRQLWHFTVIQNKKVIEDMVEKMINVIKQSGNENLQKKISNPDYHTFYNAPTVIVVSGAENARLIEIDCAAATENMLIAAESMGISSCWIGSAELVLSDENVKKTLGIPAGYKPLYAVSLGYSATKDKEQPVPRKENTVNFVR</sequence>
<dbReference type="eggNOG" id="COG0778">
    <property type="taxonomic scope" value="Bacteria"/>
</dbReference>
<feature type="domain" description="Nitroreductase" evidence="3">
    <location>
        <begin position="9"/>
        <end position="164"/>
    </location>
</feature>
<dbReference type="InterPro" id="IPR029479">
    <property type="entry name" value="Nitroreductase"/>
</dbReference>
<name>A5CZH0_PELTS</name>
<dbReference type="PANTHER" id="PTHR43673:SF10">
    <property type="entry name" value="NADH DEHYDROGENASE_NAD(P)H NITROREDUCTASE XCC3605-RELATED"/>
    <property type="match status" value="1"/>
</dbReference>
<dbReference type="Proteomes" id="UP000006556">
    <property type="component" value="Chromosome"/>
</dbReference>
<dbReference type="KEGG" id="pth:PTH_2423"/>
<dbReference type="PANTHER" id="PTHR43673">
    <property type="entry name" value="NAD(P)H NITROREDUCTASE YDGI-RELATED"/>
    <property type="match status" value="1"/>
</dbReference>
<keyword evidence="2" id="KW-0560">Oxidoreductase</keyword>
<evidence type="ECO:0000256" key="1">
    <source>
        <dbReference type="ARBA" id="ARBA00007118"/>
    </source>
</evidence>
<evidence type="ECO:0000313" key="5">
    <source>
        <dbReference type="Proteomes" id="UP000006556"/>
    </source>
</evidence>
<reference evidence="5" key="1">
    <citation type="journal article" date="2008" name="Genome Res.">
        <title>The genome of Pelotomaculum thermopropionicum reveals niche-associated evolution in anaerobic microbiota.</title>
        <authorList>
            <person name="Kosaka T."/>
            <person name="Kato S."/>
            <person name="Shimoyama T."/>
            <person name="Ishii S."/>
            <person name="Abe T."/>
            <person name="Watanabe K."/>
        </authorList>
    </citation>
    <scope>NUCLEOTIDE SEQUENCE [LARGE SCALE GENOMIC DNA]</scope>
    <source>
        <strain evidence="5">DSM 13744 / JCM 10971 / SI</strain>
    </source>
</reference>
<dbReference type="AlphaFoldDB" id="A5CZH0"/>
<gene>
    <name evidence="4" type="primary">NfnB</name>
    <name evidence="4" type="ordered locus">PTH_2423</name>
</gene>
<comment type="similarity">
    <text evidence="1">Belongs to the nitroreductase family.</text>
</comment>
<accession>A5CZH0</accession>
<organism evidence="4 5">
    <name type="scientific">Pelotomaculum thermopropionicum (strain DSM 13744 / JCM 10971 / SI)</name>
    <dbReference type="NCBI Taxonomy" id="370438"/>
    <lineage>
        <taxon>Bacteria</taxon>
        <taxon>Bacillati</taxon>
        <taxon>Bacillota</taxon>
        <taxon>Clostridia</taxon>
        <taxon>Eubacteriales</taxon>
        <taxon>Desulfotomaculaceae</taxon>
        <taxon>Pelotomaculum</taxon>
    </lineage>
</organism>
<protein>
    <submittedName>
        <fullName evidence="4">Nitroreductase</fullName>
    </submittedName>
</protein>